<dbReference type="EMBL" id="JALJOQ010000001">
    <property type="protein sequence ID" value="KAK9814910.1"/>
    <property type="molecule type" value="Genomic_DNA"/>
</dbReference>
<evidence type="ECO:0000313" key="2">
    <source>
        <dbReference type="EMBL" id="KAK9814910.1"/>
    </source>
</evidence>
<feature type="compositionally biased region" description="Low complexity" evidence="1">
    <location>
        <begin position="9"/>
        <end position="20"/>
    </location>
</feature>
<proteinExistence type="predicted"/>
<comment type="caution">
    <text evidence="2">The sequence shown here is derived from an EMBL/GenBank/DDBJ whole genome shotgun (WGS) entry which is preliminary data.</text>
</comment>
<dbReference type="Proteomes" id="UP001465755">
    <property type="component" value="Unassembled WGS sequence"/>
</dbReference>
<reference evidence="2 3" key="1">
    <citation type="journal article" date="2024" name="Nat. Commun.">
        <title>Phylogenomics reveals the evolutionary origins of lichenization in chlorophyte algae.</title>
        <authorList>
            <person name="Puginier C."/>
            <person name="Libourel C."/>
            <person name="Otte J."/>
            <person name="Skaloud P."/>
            <person name="Haon M."/>
            <person name="Grisel S."/>
            <person name="Petersen M."/>
            <person name="Berrin J.G."/>
            <person name="Delaux P.M."/>
            <person name="Dal Grande F."/>
            <person name="Keller J."/>
        </authorList>
    </citation>
    <scope>NUCLEOTIDE SEQUENCE [LARGE SCALE GENOMIC DNA]</scope>
    <source>
        <strain evidence="2 3">SAG 2036</strain>
    </source>
</reference>
<name>A0AAW1Q2D5_9CHLO</name>
<keyword evidence="3" id="KW-1185">Reference proteome</keyword>
<sequence length="749" mass="83633">MSAGKGKEAAPPTSQAPPSSRFGGGGAMNGLSSPHAPPETDECPSIVNVETKDLYQTLQRARQLLGDDASDPSLLDLIMVGEEGVGKSSIMASLSGVKLPTFTPNQVSGLVRDRPFVAVLTFSELLREEHFLVRQVQMAKQELERKGCKGFFLISLEAGGNDHSPAWYRSLLDDCAACGHLTRKELTELRNMSGMPKLRQALEKLQYQHLLTSYSDVMGKLRLKLQEAQPIAQRLQQPEVQLQNEFCQALLLVQRDVEESHRGKDQLGDFCEVDHSKGLNSQISQILNAFAAKAFNTALANINRRWASEAPNVNNTLMIDWRTKIWNISSKGMHEVLGETVAEQACTDLKKILLDFLQWRAHLRLDFMSGSVLSSTIFMDFLERYTSEKLSVLQRECQLIREEVHMNELDTQAPFAYWLFVQQAMQGKEENAEAMVVNILQHALGVQNATLGQRQGAFWPMDLEWYHDLFSKELQQHQLLSIVLQFFTVGEIVERLSKRMVCVMFGRTYFPRGQGTAAAGTSKNLADLTLEQAFRRYAADNNINMRELVDQSLGFQSDLQLNIENAMTALQRFGAAAWNAASLTPPSASSQSDAATFQRTLSRMQSARMEAPIMVMPSPRSRPPSSTGAPSPQPQQDRWFQTRYSAERYPGNNMDRHNAEHISSQPRSRQRERTPNAPLARQSTTSPPTRITPGSYPGSAAKKKDKDRASPRKGGMLSNARDAIMDRVKQGLEGKPSLDKDSSKIMTTV</sequence>
<feature type="compositionally biased region" description="Basic and acidic residues" evidence="1">
    <location>
        <begin position="723"/>
        <end position="743"/>
    </location>
</feature>
<evidence type="ECO:0000256" key="1">
    <source>
        <dbReference type="SAM" id="MobiDB-lite"/>
    </source>
</evidence>
<organism evidence="2 3">
    <name type="scientific">Symbiochloris irregularis</name>
    <dbReference type="NCBI Taxonomy" id="706552"/>
    <lineage>
        <taxon>Eukaryota</taxon>
        <taxon>Viridiplantae</taxon>
        <taxon>Chlorophyta</taxon>
        <taxon>core chlorophytes</taxon>
        <taxon>Trebouxiophyceae</taxon>
        <taxon>Trebouxiales</taxon>
        <taxon>Trebouxiaceae</taxon>
        <taxon>Symbiochloris</taxon>
    </lineage>
</organism>
<feature type="region of interest" description="Disordered" evidence="1">
    <location>
        <begin position="615"/>
        <end position="749"/>
    </location>
</feature>
<feature type="compositionally biased region" description="Low complexity" evidence="1">
    <location>
        <begin position="617"/>
        <end position="630"/>
    </location>
</feature>
<feature type="region of interest" description="Disordered" evidence="1">
    <location>
        <begin position="1"/>
        <end position="44"/>
    </location>
</feature>
<protein>
    <submittedName>
        <fullName evidence="2">Uncharacterized protein</fullName>
    </submittedName>
</protein>
<feature type="compositionally biased region" description="Polar residues" evidence="1">
    <location>
        <begin position="634"/>
        <end position="644"/>
    </location>
</feature>
<dbReference type="AlphaFoldDB" id="A0AAW1Q2D5"/>
<gene>
    <name evidence="2" type="ORF">WJX73_001781</name>
</gene>
<accession>A0AAW1Q2D5</accession>
<evidence type="ECO:0000313" key="3">
    <source>
        <dbReference type="Proteomes" id="UP001465755"/>
    </source>
</evidence>